<dbReference type="PROSITE" id="PS51257">
    <property type="entry name" value="PROKAR_LIPOPROTEIN"/>
    <property type="match status" value="1"/>
</dbReference>
<dbReference type="GO" id="GO:0016787">
    <property type="term" value="F:hydrolase activity"/>
    <property type="evidence" value="ECO:0007669"/>
    <property type="project" value="UniProtKB-KW"/>
</dbReference>
<keyword evidence="3" id="KW-1185">Reference proteome</keyword>
<gene>
    <name evidence="2" type="ORF">SBX64_15525</name>
</gene>
<sequence length="404" mass="43469">MMKQITVKSLIISLTPMIIAGCNFEKNIDHIDVSKKSGSSGLAILSADASSDITPWIQSEKDSWKLSAVTASQTSLASIEAALNGNTVDVQVSGTGSSILMMQSASGVDLSQYKSGYVEFKIRPKSTPPSAITVSIDNEWPVRSSLVLSGKLTDDRNWQTLAVPIPCMKPFDGAKAVDMSQVKNPFHLDVKEAFNYEISDIFYRESTDQTPVVDPVTCGDIAASNQVNNAPDLVSGDTALFYSGDITQAQDLRSAYPLNSFDVDIKNVNNIVTLAFNGNGGAFLGNDKSNRDLSAHSTDVVTVDMKVTSYGDSGSIQTRIDGQVLDGGTFFSLDNSSLPADNKWYRCQIEVASMINTSSLSSVKKAFVVGGVWDQMNNLAFSFANVAVTKPRKDYKASEPCIAL</sequence>
<dbReference type="EMBL" id="JAWRCP010000002">
    <property type="protein sequence ID" value="MDW6093949.1"/>
    <property type="molecule type" value="Genomic_DNA"/>
</dbReference>
<dbReference type="Pfam" id="PF18559">
    <property type="entry name" value="Exop_C"/>
    <property type="match status" value="1"/>
</dbReference>
<keyword evidence="2" id="KW-0378">Hydrolase</keyword>
<feature type="domain" description="ExoP galactose-binding-like" evidence="1">
    <location>
        <begin position="65"/>
        <end position="201"/>
    </location>
</feature>
<dbReference type="InterPro" id="IPR041443">
    <property type="entry name" value="Exop_C"/>
</dbReference>
<proteinExistence type="predicted"/>
<dbReference type="SUPFAM" id="SSF49785">
    <property type="entry name" value="Galactose-binding domain-like"/>
    <property type="match status" value="1"/>
</dbReference>
<reference evidence="2 3" key="1">
    <citation type="submission" date="2023-11" db="EMBL/GenBank/DDBJ databases">
        <title>Plant-associative lifestyle of Vibrio porteresiae and its evolutionary dynamics.</title>
        <authorList>
            <person name="Rameshkumar N."/>
            <person name="Kirti K."/>
        </authorList>
    </citation>
    <scope>NUCLEOTIDE SEQUENCE [LARGE SCALE GENOMIC DNA]</scope>
    <source>
        <strain evidence="2 3">MSSRF7</strain>
    </source>
</reference>
<evidence type="ECO:0000313" key="2">
    <source>
        <dbReference type="EMBL" id="MDW6093949.1"/>
    </source>
</evidence>
<evidence type="ECO:0000313" key="3">
    <source>
        <dbReference type="Proteomes" id="UP001279860"/>
    </source>
</evidence>
<protein>
    <submittedName>
        <fullName evidence="2">Glycoside hydrolase</fullName>
    </submittedName>
</protein>
<organism evidence="2 3">
    <name type="scientific">Vibrio rhizosphaerae</name>
    <dbReference type="NCBI Taxonomy" id="398736"/>
    <lineage>
        <taxon>Bacteria</taxon>
        <taxon>Pseudomonadati</taxon>
        <taxon>Pseudomonadota</taxon>
        <taxon>Gammaproteobacteria</taxon>
        <taxon>Vibrionales</taxon>
        <taxon>Vibrionaceae</taxon>
        <taxon>Vibrio</taxon>
    </lineage>
</organism>
<comment type="caution">
    <text evidence="2">The sequence shown here is derived from an EMBL/GenBank/DDBJ whole genome shotgun (WGS) entry which is preliminary data.</text>
</comment>
<accession>A0ABU4J0A6</accession>
<name>A0ABU4J0A6_9VIBR</name>
<dbReference type="InterPro" id="IPR008979">
    <property type="entry name" value="Galactose-bd-like_sf"/>
</dbReference>
<evidence type="ECO:0000259" key="1">
    <source>
        <dbReference type="Pfam" id="PF18559"/>
    </source>
</evidence>
<dbReference type="Proteomes" id="UP001279860">
    <property type="component" value="Unassembled WGS sequence"/>
</dbReference>
<dbReference type="Gene3D" id="2.60.120.430">
    <property type="entry name" value="Galactose-binding lectin"/>
    <property type="match status" value="1"/>
</dbReference>
<dbReference type="RefSeq" id="WP_318585344.1">
    <property type="nucleotide sequence ID" value="NZ_JAWRCP010000002.1"/>
</dbReference>